<evidence type="ECO:0000256" key="5">
    <source>
        <dbReference type="ARBA" id="ARBA00023136"/>
    </source>
</evidence>
<comment type="subcellular location">
    <subcellularLocation>
        <location evidence="1">Nucleus inner membrane</location>
        <topology evidence="1">Multi-pass membrane protein</topology>
    </subcellularLocation>
</comment>
<evidence type="ECO:0000256" key="4">
    <source>
        <dbReference type="ARBA" id="ARBA00022989"/>
    </source>
</evidence>
<proteinExistence type="predicted"/>
<dbReference type="Pfam" id="PF09402">
    <property type="entry name" value="MSC"/>
    <property type="match status" value="1"/>
</dbReference>
<feature type="region of interest" description="Disordered" evidence="7">
    <location>
        <begin position="102"/>
        <end position="135"/>
    </location>
</feature>
<keyword evidence="5 8" id="KW-0472">Membrane</keyword>
<dbReference type="AlphaFoldDB" id="A0A5E4MCZ1"/>
<dbReference type="PROSITE" id="PS50954">
    <property type="entry name" value="LEM"/>
    <property type="match status" value="1"/>
</dbReference>
<dbReference type="InterPro" id="IPR003887">
    <property type="entry name" value="LEM_dom"/>
</dbReference>
<evidence type="ECO:0000259" key="9">
    <source>
        <dbReference type="PROSITE" id="PS50954"/>
    </source>
</evidence>
<feature type="compositionally biased region" description="Low complexity" evidence="7">
    <location>
        <begin position="126"/>
        <end position="135"/>
    </location>
</feature>
<sequence>MDDISDQELRRRLSAFNTVVPPVTKSTRNLLLKKLANLESSQLNQKSASDVMPPPKLKSTTNGTNESIIISSSGTKTPQHNIFDVDSPRKSTRLRRQYRAPDTFDTSDSEVDTHTLGHSIAPPNPKIISSSPKSNETSLMNVSNWKNETNKNIDESSHYLPKTEQFEVQTDNIITSFVESKVNKTPSKTPIQFTTMQNFQKDRMSPFKENKSHADQAIQRWKEKIMDQSHSPLKPNLVPTNTALFNSPSPILKPSTHNLRKNVRKSTLSQFPRNYYTMNIQNLILLIIGFFTVILGLYFISLQPSTVVLPSGILNSLCAKKNLQGSNCEKEQEKVQRLYNSLVSQVQDKYVKNQCDKLDVEPTVDGQSVYDYISTHENIPPREIEELVELFKSIAKTYSDSPIGFSTSFNINVQPNLPILCAVKNIFSNMFYLAIWFGIVGLSVIGLYFLICYISSKSEKHHLDVNQLIENTIDLLKEQAQNRPDENYLPIIHIRDRLIPFNERQAKSKIWAEVVQYFTESESSVRSEVQEIDGEDYEVWRWIQPMSPGF</sequence>
<dbReference type="GO" id="GO:0006998">
    <property type="term" value="P:nuclear envelope organization"/>
    <property type="evidence" value="ECO:0007669"/>
    <property type="project" value="TreeGrafter"/>
</dbReference>
<evidence type="ECO:0000256" key="6">
    <source>
        <dbReference type="ARBA" id="ARBA00023242"/>
    </source>
</evidence>
<dbReference type="Pfam" id="PF03020">
    <property type="entry name" value="LEM"/>
    <property type="match status" value="1"/>
</dbReference>
<dbReference type="SMART" id="SM00540">
    <property type="entry name" value="LEM"/>
    <property type="match status" value="1"/>
</dbReference>
<dbReference type="PANTHER" id="PTHR13428:SF12">
    <property type="entry name" value="INNER NUCLEAR MEMBRANE PROTEIN MAN1"/>
    <property type="match status" value="1"/>
</dbReference>
<evidence type="ECO:0000313" key="11">
    <source>
        <dbReference type="Proteomes" id="UP000325440"/>
    </source>
</evidence>
<gene>
    <name evidence="10" type="ORF">CINCED_3A018232</name>
</gene>
<dbReference type="Gene3D" id="1.10.10.1180">
    <property type="entry name" value="MAN1, winged-helix domain"/>
    <property type="match status" value="1"/>
</dbReference>
<dbReference type="GO" id="GO:0005637">
    <property type="term" value="C:nuclear inner membrane"/>
    <property type="evidence" value="ECO:0007669"/>
    <property type="project" value="UniProtKB-SubCell"/>
</dbReference>
<keyword evidence="6" id="KW-0539">Nucleus</keyword>
<keyword evidence="4 8" id="KW-1133">Transmembrane helix</keyword>
<evidence type="ECO:0000256" key="1">
    <source>
        <dbReference type="ARBA" id="ARBA00004473"/>
    </source>
</evidence>
<feature type="transmembrane region" description="Helical" evidence="8">
    <location>
        <begin position="283"/>
        <end position="301"/>
    </location>
</feature>
<dbReference type="InterPro" id="IPR041885">
    <property type="entry name" value="MAN1_winged_helix_dom"/>
</dbReference>
<keyword evidence="2" id="KW-0597">Phosphoprotein</keyword>
<accession>A0A5E4MCZ1</accession>
<dbReference type="OrthoDB" id="118234at2759"/>
<evidence type="ECO:0000256" key="7">
    <source>
        <dbReference type="SAM" id="MobiDB-lite"/>
    </source>
</evidence>
<organism evidence="10 11">
    <name type="scientific">Cinara cedri</name>
    <dbReference type="NCBI Taxonomy" id="506608"/>
    <lineage>
        <taxon>Eukaryota</taxon>
        <taxon>Metazoa</taxon>
        <taxon>Ecdysozoa</taxon>
        <taxon>Arthropoda</taxon>
        <taxon>Hexapoda</taxon>
        <taxon>Insecta</taxon>
        <taxon>Pterygota</taxon>
        <taxon>Neoptera</taxon>
        <taxon>Paraneoptera</taxon>
        <taxon>Hemiptera</taxon>
        <taxon>Sternorrhyncha</taxon>
        <taxon>Aphidomorpha</taxon>
        <taxon>Aphidoidea</taxon>
        <taxon>Aphididae</taxon>
        <taxon>Lachninae</taxon>
        <taxon>Cinara</taxon>
    </lineage>
</organism>
<feature type="transmembrane region" description="Helical" evidence="8">
    <location>
        <begin position="430"/>
        <end position="454"/>
    </location>
</feature>
<dbReference type="GO" id="GO:0031490">
    <property type="term" value="F:chromatin DNA binding"/>
    <property type="evidence" value="ECO:0007669"/>
    <property type="project" value="TreeGrafter"/>
</dbReference>
<dbReference type="Gene3D" id="1.10.720.40">
    <property type="match status" value="1"/>
</dbReference>
<dbReference type="GO" id="GO:0030514">
    <property type="term" value="P:negative regulation of BMP signaling pathway"/>
    <property type="evidence" value="ECO:0007669"/>
    <property type="project" value="TreeGrafter"/>
</dbReference>
<keyword evidence="3 8" id="KW-0812">Transmembrane</keyword>
<keyword evidence="11" id="KW-1185">Reference proteome</keyword>
<reference evidence="10 11" key="1">
    <citation type="submission" date="2019-08" db="EMBL/GenBank/DDBJ databases">
        <authorList>
            <person name="Alioto T."/>
            <person name="Alioto T."/>
            <person name="Gomez Garrido J."/>
        </authorList>
    </citation>
    <scope>NUCLEOTIDE SEQUENCE [LARGE SCALE GENOMIC DNA]</scope>
</reference>
<dbReference type="EMBL" id="CABPRJ010000506">
    <property type="protein sequence ID" value="VVC30132.1"/>
    <property type="molecule type" value="Genomic_DNA"/>
</dbReference>
<feature type="region of interest" description="Disordered" evidence="7">
    <location>
        <begin position="42"/>
        <end position="63"/>
    </location>
</feature>
<name>A0A5E4MCZ1_9HEMI</name>
<dbReference type="SUPFAM" id="SSF63451">
    <property type="entry name" value="LEM domain"/>
    <property type="match status" value="1"/>
</dbReference>
<dbReference type="Proteomes" id="UP000325440">
    <property type="component" value="Unassembled WGS sequence"/>
</dbReference>
<dbReference type="InterPro" id="IPR018996">
    <property type="entry name" value="Man1/Src1-like_C"/>
</dbReference>
<evidence type="ECO:0000256" key="3">
    <source>
        <dbReference type="ARBA" id="ARBA00022692"/>
    </source>
</evidence>
<dbReference type="InterPro" id="IPR011015">
    <property type="entry name" value="LEM/LEM-like_dom_sf"/>
</dbReference>
<feature type="domain" description="LEM" evidence="9">
    <location>
        <begin position="1"/>
        <end position="42"/>
    </location>
</feature>
<dbReference type="PANTHER" id="PTHR13428">
    <property type="entry name" value="INNER NUCLEAR MEMBRANE PROTEIN MAN1 LEM DOMAIN CONTAINING PROTEIN"/>
    <property type="match status" value="1"/>
</dbReference>
<protein>
    <submittedName>
        <fullName evidence="10">Man1-Src1p-C-terminal domain,LEM domain,LEM/LEM-like domain</fullName>
    </submittedName>
</protein>
<dbReference type="InterPro" id="IPR052277">
    <property type="entry name" value="INM_ESCRT-Associated"/>
</dbReference>
<evidence type="ECO:0000256" key="8">
    <source>
        <dbReference type="SAM" id="Phobius"/>
    </source>
</evidence>
<evidence type="ECO:0000313" key="10">
    <source>
        <dbReference type="EMBL" id="VVC30132.1"/>
    </source>
</evidence>
<evidence type="ECO:0000256" key="2">
    <source>
        <dbReference type="ARBA" id="ARBA00022553"/>
    </source>
</evidence>